<evidence type="ECO:0000256" key="1">
    <source>
        <dbReference type="SAM" id="MobiDB-lite"/>
    </source>
</evidence>
<comment type="caution">
    <text evidence="2">The sequence shown here is derived from an EMBL/GenBank/DDBJ whole genome shotgun (WGS) entry which is preliminary data.</text>
</comment>
<feature type="compositionally biased region" description="Low complexity" evidence="1">
    <location>
        <begin position="128"/>
        <end position="137"/>
    </location>
</feature>
<organism evidence="2 3">
    <name type="scientific">Phialemonium thermophilum</name>
    <dbReference type="NCBI Taxonomy" id="223376"/>
    <lineage>
        <taxon>Eukaryota</taxon>
        <taxon>Fungi</taxon>
        <taxon>Dikarya</taxon>
        <taxon>Ascomycota</taxon>
        <taxon>Pezizomycotina</taxon>
        <taxon>Sordariomycetes</taxon>
        <taxon>Sordariomycetidae</taxon>
        <taxon>Cephalothecales</taxon>
        <taxon>Cephalothecaceae</taxon>
        <taxon>Phialemonium</taxon>
    </lineage>
</organism>
<reference evidence="2 3" key="1">
    <citation type="journal article" date="2024" name="Commun. Biol.">
        <title>Comparative genomic analysis of thermophilic fungi reveals convergent evolutionary adaptations and gene losses.</title>
        <authorList>
            <person name="Steindorff A.S."/>
            <person name="Aguilar-Pontes M.V."/>
            <person name="Robinson A.J."/>
            <person name="Andreopoulos B."/>
            <person name="LaButti K."/>
            <person name="Kuo A."/>
            <person name="Mondo S."/>
            <person name="Riley R."/>
            <person name="Otillar R."/>
            <person name="Haridas S."/>
            <person name="Lipzen A."/>
            <person name="Grimwood J."/>
            <person name="Schmutz J."/>
            <person name="Clum A."/>
            <person name="Reid I.D."/>
            <person name="Moisan M.C."/>
            <person name="Butler G."/>
            <person name="Nguyen T.T.M."/>
            <person name="Dewar K."/>
            <person name="Conant G."/>
            <person name="Drula E."/>
            <person name="Henrissat B."/>
            <person name="Hansel C."/>
            <person name="Singer S."/>
            <person name="Hutchinson M.I."/>
            <person name="de Vries R.P."/>
            <person name="Natvig D.O."/>
            <person name="Powell A.J."/>
            <person name="Tsang A."/>
            <person name="Grigoriev I.V."/>
        </authorList>
    </citation>
    <scope>NUCLEOTIDE SEQUENCE [LARGE SCALE GENOMIC DNA]</scope>
    <source>
        <strain evidence="2 3">ATCC 24622</strain>
    </source>
</reference>
<protein>
    <submittedName>
        <fullName evidence="2">Uncharacterized protein</fullName>
    </submittedName>
</protein>
<gene>
    <name evidence="2" type="ORF">VTK73DRAFT_6879</name>
</gene>
<proteinExistence type="predicted"/>
<accession>A0ABR3WHQ7</accession>
<evidence type="ECO:0000313" key="2">
    <source>
        <dbReference type="EMBL" id="KAL1862503.1"/>
    </source>
</evidence>
<sequence>MSPVTKAAKSDRNSSLRRYFQDAVEDFAPFADFMDEITPECLHAFWGLHARSQLILCGNFLIYLFLLAPDPSQVQDTFRLLGRFHDSLQRLSAVADKVAIHILRPVALRIDSFFTQAAQIMRVGSALPQQQHQHQQHQPPPPSSCSGQSPSTATVTGGSGD</sequence>
<name>A0ABR3WHQ7_9PEZI</name>
<dbReference type="EMBL" id="JAZHXJ010000400">
    <property type="protein sequence ID" value="KAL1862503.1"/>
    <property type="molecule type" value="Genomic_DNA"/>
</dbReference>
<evidence type="ECO:0000313" key="3">
    <source>
        <dbReference type="Proteomes" id="UP001586593"/>
    </source>
</evidence>
<feature type="region of interest" description="Disordered" evidence="1">
    <location>
        <begin position="125"/>
        <end position="161"/>
    </location>
</feature>
<dbReference type="Proteomes" id="UP001586593">
    <property type="component" value="Unassembled WGS sequence"/>
</dbReference>
<keyword evidence="3" id="KW-1185">Reference proteome</keyword>
<feature type="compositionally biased region" description="Polar residues" evidence="1">
    <location>
        <begin position="152"/>
        <end position="161"/>
    </location>
</feature>